<accession>A0ABN7N3I4</accession>
<evidence type="ECO:0000313" key="1">
    <source>
        <dbReference type="EMBL" id="CAE6841588.1"/>
    </source>
</evidence>
<gene>
    <name evidence="1" type="ORF">R69888_06993</name>
</gene>
<organism evidence="1 2">
    <name type="scientific">Paraburkholderia haematera</name>
    <dbReference type="NCBI Taxonomy" id="2793077"/>
    <lineage>
        <taxon>Bacteria</taxon>
        <taxon>Pseudomonadati</taxon>
        <taxon>Pseudomonadota</taxon>
        <taxon>Betaproteobacteria</taxon>
        <taxon>Burkholderiales</taxon>
        <taxon>Burkholderiaceae</taxon>
        <taxon>Paraburkholderia</taxon>
    </lineage>
</organism>
<reference evidence="1 2" key="1">
    <citation type="submission" date="2021-02" db="EMBL/GenBank/DDBJ databases">
        <authorList>
            <person name="Vanwijnsberghe S."/>
        </authorList>
    </citation>
    <scope>NUCLEOTIDE SEQUENCE [LARGE SCALE GENOMIC DNA]</scope>
    <source>
        <strain evidence="1 2">LMG 31837</strain>
    </source>
</reference>
<proteinExistence type="predicted"/>
<keyword evidence="2" id="KW-1185">Reference proteome</keyword>
<dbReference type="Proteomes" id="UP000672526">
    <property type="component" value="Unassembled WGS sequence"/>
</dbReference>
<comment type="caution">
    <text evidence="1">The sequence shown here is derived from an EMBL/GenBank/DDBJ whole genome shotgun (WGS) entry which is preliminary data.</text>
</comment>
<name>A0ABN7N3I4_9BURK</name>
<dbReference type="RefSeq" id="WP_268963981.1">
    <property type="nucleotide sequence ID" value="NZ_CAJNBK010000056.1"/>
</dbReference>
<protein>
    <submittedName>
        <fullName evidence="1">Uncharacterized protein</fullName>
    </submittedName>
</protein>
<dbReference type="EMBL" id="CAJNBK010000056">
    <property type="protein sequence ID" value="CAE6841588.1"/>
    <property type="molecule type" value="Genomic_DNA"/>
</dbReference>
<sequence length="40" mass="4475">MSDVLPDETRLAAEIDRLKAAHPKTRELYRGLCHVAEVVA</sequence>
<evidence type="ECO:0000313" key="2">
    <source>
        <dbReference type="Proteomes" id="UP000672526"/>
    </source>
</evidence>